<feature type="compositionally biased region" description="Low complexity" evidence="1">
    <location>
        <begin position="46"/>
        <end position="59"/>
    </location>
</feature>
<feature type="region of interest" description="Disordered" evidence="1">
    <location>
        <begin position="1"/>
        <end position="86"/>
    </location>
</feature>
<organism evidence="2 3">
    <name type="scientific">Corynebacterium jeddahense</name>
    <dbReference type="NCBI Taxonomy" id="1414719"/>
    <lineage>
        <taxon>Bacteria</taxon>
        <taxon>Bacillati</taxon>
        <taxon>Actinomycetota</taxon>
        <taxon>Actinomycetes</taxon>
        <taxon>Mycobacteriales</taxon>
        <taxon>Corynebacteriaceae</taxon>
        <taxon>Corynebacterium</taxon>
    </lineage>
</organism>
<evidence type="ECO:0000313" key="3">
    <source>
        <dbReference type="Proteomes" id="UP001218071"/>
    </source>
</evidence>
<dbReference type="Proteomes" id="UP001218071">
    <property type="component" value="Chromosome"/>
</dbReference>
<accession>A0ABY7UKN8</accession>
<dbReference type="EMBL" id="CP063194">
    <property type="protein sequence ID" value="WCZ39295.1"/>
    <property type="molecule type" value="Genomic_DNA"/>
</dbReference>
<gene>
    <name evidence="2" type="ORF">CJEDD_08510</name>
</gene>
<sequence length="86" mass="8725">MANVAASARDPPTTMRVTDRPTDAPPNFADSAPVSASARSVTPKIAATRHAAGATSALANGSAAPRRNDRNEAMPADQGLTCSYSA</sequence>
<reference evidence="2 3" key="1">
    <citation type="submission" date="2020-10" db="EMBL/GenBank/DDBJ databases">
        <title>Complete genome sequence of Corynebacterium jeddahense DSM 45997, type strain of Corynebacterium jeddahense.</title>
        <authorList>
            <person name="Busche T."/>
            <person name="Kalinowski J."/>
            <person name="Ruckert C."/>
        </authorList>
    </citation>
    <scope>NUCLEOTIDE SEQUENCE [LARGE SCALE GENOMIC DNA]</scope>
    <source>
        <strain evidence="2 3">DSM 45997</strain>
    </source>
</reference>
<proteinExistence type="predicted"/>
<name>A0ABY7UKN8_9CORY</name>
<protein>
    <submittedName>
        <fullName evidence="2">Uncharacterized protein</fullName>
    </submittedName>
</protein>
<evidence type="ECO:0000256" key="1">
    <source>
        <dbReference type="SAM" id="MobiDB-lite"/>
    </source>
</evidence>
<keyword evidence="3" id="KW-1185">Reference proteome</keyword>
<evidence type="ECO:0000313" key="2">
    <source>
        <dbReference type="EMBL" id="WCZ39295.1"/>
    </source>
</evidence>